<feature type="compositionally biased region" description="Polar residues" evidence="1">
    <location>
        <begin position="246"/>
        <end position="255"/>
    </location>
</feature>
<gene>
    <name evidence="2" type="ORF">Mal64_02520</name>
</gene>
<evidence type="ECO:0000313" key="2">
    <source>
        <dbReference type="EMBL" id="TWT89870.1"/>
    </source>
</evidence>
<feature type="compositionally biased region" description="Polar residues" evidence="1">
    <location>
        <begin position="43"/>
        <end position="65"/>
    </location>
</feature>
<dbReference type="EMBL" id="SJPQ01000001">
    <property type="protein sequence ID" value="TWT89870.1"/>
    <property type="molecule type" value="Genomic_DNA"/>
</dbReference>
<feature type="region of interest" description="Disordered" evidence="1">
    <location>
        <begin position="39"/>
        <end position="84"/>
    </location>
</feature>
<organism evidence="2 3">
    <name type="scientific">Pseudobythopirellula maris</name>
    <dbReference type="NCBI Taxonomy" id="2527991"/>
    <lineage>
        <taxon>Bacteria</taxon>
        <taxon>Pseudomonadati</taxon>
        <taxon>Planctomycetota</taxon>
        <taxon>Planctomycetia</taxon>
        <taxon>Pirellulales</taxon>
        <taxon>Lacipirellulaceae</taxon>
        <taxon>Pseudobythopirellula</taxon>
    </lineage>
</organism>
<accession>A0A5C5ZRF0</accession>
<feature type="compositionally biased region" description="Polar residues" evidence="1">
    <location>
        <begin position="74"/>
        <end position="83"/>
    </location>
</feature>
<keyword evidence="3" id="KW-1185">Reference proteome</keyword>
<feature type="region of interest" description="Disordered" evidence="1">
    <location>
        <begin position="296"/>
        <end position="334"/>
    </location>
</feature>
<feature type="region of interest" description="Disordered" evidence="1">
    <location>
        <begin position="219"/>
        <end position="266"/>
    </location>
</feature>
<name>A0A5C5ZRF0_9BACT</name>
<evidence type="ECO:0000256" key="1">
    <source>
        <dbReference type="SAM" id="MobiDB-lite"/>
    </source>
</evidence>
<comment type="caution">
    <text evidence="2">The sequence shown here is derived from an EMBL/GenBank/DDBJ whole genome shotgun (WGS) entry which is preliminary data.</text>
</comment>
<reference evidence="2 3" key="1">
    <citation type="submission" date="2019-02" db="EMBL/GenBank/DDBJ databases">
        <title>Deep-cultivation of Planctomycetes and their phenomic and genomic characterization uncovers novel biology.</title>
        <authorList>
            <person name="Wiegand S."/>
            <person name="Jogler M."/>
            <person name="Boedeker C."/>
            <person name="Pinto D."/>
            <person name="Vollmers J."/>
            <person name="Rivas-Marin E."/>
            <person name="Kohn T."/>
            <person name="Peeters S.H."/>
            <person name="Heuer A."/>
            <person name="Rast P."/>
            <person name="Oberbeckmann S."/>
            <person name="Bunk B."/>
            <person name="Jeske O."/>
            <person name="Meyerdierks A."/>
            <person name="Storesund J.E."/>
            <person name="Kallscheuer N."/>
            <person name="Luecker S."/>
            <person name="Lage O.M."/>
            <person name="Pohl T."/>
            <person name="Merkel B.J."/>
            <person name="Hornburger P."/>
            <person name="Mueller R.-W."/>
            <person name="Bruemmer F."/>
            <person name="Labrenz M."/>
            <person name="Spormann A.M."/>
            <person name="Op Den Camp H."/>
            <person name="Overmann J."/>
            <person name="Amann R."/>
            <person name="Jetten M.S.M."/>
            <person name="Mascher T."/>
            <person name="Medema M.H."/>
            <person name="Devos D.P."/>
            <person name="Kaster A.-K."/>
            <person name="Ovreas L."/>
            <person name="Rohde M."/>
            <person name="Galperin M.Y."/>
            <person name="Jogler C."/>
        </authorList>
    </citation>
    <scope>NUCLEOTIDE SEQUENCE [LARGE SCALE GENOMIC DNA]</scope>
    <source>
        <strain evidence="2 3">Mal64</strain>
    </source>
</reference>
<evidence type="ECO:0000313" key="3">
    <source>
        <dbReference type="Proteomes" id="UP000315440"/>
    </source>
</evidence>
<dbReference type="RefSeq" id="WP_146395910.1">
    <property type="nucleotide sequence ID" value="NZ_SJPQ01000001.1"/>
</dbReference>
<protein>
    <submittedName>
        <fullName evidence="2">Uncharacterized protein</fullName>
    </submittedName>
</protein>
<sequence length="334" mass="34389">MSEPYSTFDTFTVEGYAPPEAAGAPLPPTLLKLPWVEVESHTSEANATKSDATSTRVDANSQPRPSSHFALANDPSTQATPDQSAADRAVAVKEIAPEAVAATDEAVRIDIGHAASATVGDRVRLHEGESPVAIELSGPWSERVGTTARWAVLLGLLSAAGVSIALLAGAASGVEADAPGPEIDSVMGDFDATPWGSDPAGWGGGELLANDGLSPIDSDAASLRSGARPGYVPPAYESPQEGVARRQTQSPTGLSASGPVGLAAARDAAPRAVLGERLTPLEPHRVVASDRVAMLPAEQAARPSTATQHAEQSNDAQGYPKTPHRATRWSPSSH</sequence>
<dbReference type="Proteomes" id="UP000315440">
    <property type="component" value="Unassembled WGS sequence"/>
</dbReference>
<feature type="compositionally biased region" description="Polar residues" evidence="1">
    <location>
        <begin position="302"/>
        <end position="316"/>
    </location>
</feature>
<dbReference type="AlphaFoldDB" id="A0A5C5ZRF0"/>
<proteinExistence type="predicted"/>